<sequence length="264" mass="29440">MISSFTDRWQAKYAETLLAQGMRETGHPRPRLTFRLAVCWVLSVIVLISPLLVGGFGLAVIWTTFPRVLPLIIGLILLGFAYILLPPINRNHARTYRREELPTLFALLDQIAERLGTTAPDGVHFDTVFNAYMGQYRSGLFGRQDWILGIGLPLWAAASEAEKLAILTHELGHKVNDDPLRQGAFFQAKSVLTTWQDTFEMRSGDAFGGALAQLVFAAFVSGYDRVLSWFSFFESQRAEYRADAAAARVAGRQAMQSALVTLTR</sequence>
<keyword evidence="8 12" id="KW-1133">Transmembrane helix</keyword>
<dbReference type="InterPro" id="IPR050083">
    <property type="entry name" value="HtpX_protease"/>
</dbReference>
<dbReference type="Pfam" id="PF01435">
    <property type="entry name" value="Peptidase_M48"/>
    <property type="match status" value="1"/>
</dbReference>
<evidence type="ECO:0000256" key="3">
    <source>
        <dbReference type="ARBA" id="ARBA00022670"/>
    </source>
</evidence>
<dbReference type="InterPro" id="IPR001915">
    <property type="entry name" value="Peptidase_M48"/>
</dbReference>
<dbReference type="GO" id="GO:0006508">
    <property type="term" value="P:proteolysis"/>
    <property type="evidence" value="ECO:0007669"/>
    <property type="project" value="UniProtKB-KW"/>
</dbReference>
<dbReference type="Gene3D" id="3.30.2010.10">
    <property type="entry name" value="Metalloproteases ('zincins'), catalytic domain"/>
    <property type="match status" value="1"/>
</dbReference>
<evidence type="ECO:0000256" key="10">
    <source>
        <dbReference type="ARBA" id="ARBA00023136"/>
    </source>
</evidence>
<evidence type="ECO:0000256" key="11">
    <source>
        <dbReference type="RuleBase" id="RU003983"/>
    </source>
</evidence>
<dbReference type="GO" id="GO:0005886">
    <property type="term" value="C:plasma membrane"/>
    <property type="evidence" value="ECO:0007669"/>
    <property type="project" value="UniProtKB-SubCell"/>
</dbReference>
<evidence type="ECO:0000256" key="7">
    <source>
        <dbReference type="ARBA" id="ARBA00022833"/>
    </source>
</evidence>
<evidence type="ECO:0000256" key="2">
    <source>
        <dbReference type="ARBA" id="ARBA00022475"/>
    </source>
</evidence>
<evidence type="ECO:0000256" key="1">
    <source>
        <dbReference type="ARBA" id="ARBA00004651"/>
    </source>
</evidence>
<keyword evidence="4 12" id="KW-0812">Transmembrane</keyword>
<evidence type="ECO:0000256" key="8">
    <source>
        <dbReference type="ARBA" id="ARBA00022989"/>
    </source>
</evidence>
<proteinExistence type="inferred from homology"/>
<dbReference type="PANTHER" id="PTHR43221">
    <property type="entry name" value="PROTEASE HTPX"/>
    <property type="match status" value="1"/>
</dbReference>
<evidence type="ECO:0000256" key="4">
    <source>
        <dbReference type="ARBA" id="ARBA00022692"/>
    </source>
</evidence>
<dbReference type="KEGG" id="rom:EI983_02270"/>
<evidence type="ECO:0000313" key="14">
    <source>
        <dbReference type="EMBL" id="QGX97166.1"/>
    </source>
</evidence>
<dbReference type="GO" id="GO:0004222">
    <property type="term" value="F:metalloendopeptidase activity"/>
    <property type="evidence" value="ECO:0007669"/>
    <property type="project" value="InterPro"/>
</dbReference>
<dbReference type="OrthoDB" id="7870694at2"/>
<evidence type="ECO:0000313" key="15">
    <source>
        <dbReference type="Proteomes" id="UP000428330"/>
    </source>
</evidence>
<keyword evidence="2" id="KW-1003">Cell membrane</keyword>
<comment type="subcellular location">
    <subcellularLocation>
        <location evidence="1">Cell membrane</location>
        <topology evidence="1">Multi-pass membrane protein</topology>
    </subcellularLocation>
</comment>
<evidence type="ECO:0000256" key="6">
    <source>
        <dbReference type="ARBA" id="ARBA00022801"/>
    </source>
</evidence>
<protein>
    <recommendedName>
        <fullName evidence="13">Peptidase M48 domain-containing protein</fullName>
    </recommendedName>
</protein>
<organism evidence="14 15">
    <name type="scientific">Roseovarius faecimaris</name>
    <dbReference type="NCBI Taxonomy" id="2494550"/>
    <lineage>
        <taxon>Bacteria</taxon>
        <taxon>Pseudomonadati</taxon>
        <taxon>Pseudomonadota</taxon>
        <taxon>Alphaproteobacteria</taxon>
        <taxon>Rhodobacterales</taxon>
        <taxon>Roseobacteraceae</taxon>
        <taxon>Roseovarius</taxon>
    </lineage>
</organism>
<feature type="transmembrane region" description="Helical" evidence="12">
    <location>
        <begin position="68"/>
        <end position="88"/>
    </location>
</feature>
<comment type="cofactor">
    <cofactor evidence="11">
        <name>Zn(2+)</name>
        <dbReference type="ChEBI" id="CHEBI:29105"/>
    </cofactor>
    <text evidence="11">Binds 1 zinc ion per subunit.</text>
</comment>
<accession>A0A6I6IPN2</accession>
<dbReference type="RefSeq" id="WP_157705671.1">
    <property type="nucleotide sequence ID" value="NZ_CP034348.1"/>
</dbReference>
<reference evidence="15" key="1">
    <citation type="submission" date="2018-12" db="EMBL/GenBank/DDBJ databases">
        <title>Complete genome sequence of Roseovarius sp. MME-070.</title>
        <authorList>
            <person name="Nam Y.-D."/>
            <person name="Kang J."/>
            <person name="Chung W.-H."/>
            <person name="Park Y.S."/>
        </authorList>
    </citation>
    <scope>NUCLEOTIDE SEQUENCE [LARGE SCALE GENOMIC DNA]</scope>
    <source>
        <strain evidence="15">MME-070</strain>
    </source>
</reference>
<dbReference type="CDD" id="cd07328">
    <property type="entry name" value="M48_Ste24p_like"/>
    <property type="match status" value="1"/>
</dbReference>
<evidence type="ECO:0000256" key="12">
    <source>
        <dbReference type="SAM" id="Phobius"/>
    </source>
</evidence>
<keyword evidence="3 11" id="KW-0645">Protease</keyword>
<keyword evidence="15" id="KW-1185">Reference proteome</keyword>
<dbReference type="AlphaFoldDB" id="A0A6I6IPN2"/>
<keyword evidence="5" id="KW-0479">Metal-binding</keyword>
<gene>
    <name evidence="14" type="ORF">EI983_02270</name>
</gene>
<dbReference type="PANTHER" id="PTHR43221:SF1">
    <property type="entry name" value="PROTEASE HTPX"/>
    <property type="match status" value="1"/>
</dbReference>
<dbReference type="Proteomes" id="UP000428330">
    <property type="component" value="Chromosome"/>
</dbReference>
<keyword evidence="9 11" id="KW-0482">Metalloprotease</keyword>
<feature type="domain" description="Peptidase M48" evidence="13">
    <location>
        <begin position="126"/>
        <end position="262"/>
    </location>
</feature>
<comment type="similarity">
    <text evidence="11">Belongs to the peptidase M48 family.</text>
</comment>
<name>A0A6I6IPN2_9RHOB</name>
<feature type="transmembrane region" description="Helical" evidence="12">
    <location>
        <begin position="32"/>
        <end position="62"/>
    </location>
</feature>
<keyword evidence="7 11" id="KW-0862">Zinc</keyword>
<evidence type="ECO:0000256" key="5">
    <source>
        <dbReference type="ARBA" id="ARBA00022723"/>
    </source>
</evidence>
<dbReference type="EMBL" id="CP034348">
    <property type="protein sequence ID" value="QGX97166.1"/>
    <property type="molecule type" value="Genomic_DNA"/>
</dbReference>
<dbReference type="GO" id="GO:0046872">
    <property type="term" value="F:metal ion binding"/>
    <property type="evidence" value="ECO:0007669"/>
    <property type="project" value="UniProtKB-KW"/>
</dbReference>
<evidence type="ECO:0000256" key="9">
    <source>
        <dbReference type="ARBA" id="ARBA00023049"/>
    </source>
</evidence>
<keyword evidence="10 12" id="KW-0472">Membrane</keyword>
<keyword evidence="6 11" id="KW-0378">Hydrolase</keyword>
<evidence type="ECO:0000259" key="13">
    <source>
        <dbReference type="Pfam" id="PF01435"/>
    </source>
</evidence>